<dbReference type="SUPFAM" id="SSF48208">
    <property type="entry name" value="Six-hairpin glycosidases"/>
    <property type="match status" value="1"/>
</dbReference>
<dbReference type="InParanoid" id="A0A1V8T470"/>
<sequence length="458" mass="48545">MSPSKCMGIAQLASPLLFGSTLAIQVDVSSTADLTDTSKRNKSSTIPGLFDQPYYFWESGLAEDSLVYYWAQTDDATYNELIAEALRFQLGDNMDYMPLNQTKSEGNDDQSYWALAAMTAAEYGFPLAPVDGQSTSWLNIAENVFNEQAARWDNGTCGGGLRWQIFSFDNGYNYKNTFSKGNFFQLASRLAHFTGNQTYSNWASQTLQWSIKVGLAFSQDENNSTFRAGTVFDGTDVSTGCTEINRIQWTAALGTYLAGAAFGFNTSSTRLYVSGTGFVATANTTFTDNDNGIISEVACAPQKTCNTDQLAFKADLARALAQTAYFSPFSSSLADPAALLSLIQRSAKGATLQCQVNKGALQCGSNWASSYYDGIEGLGQDLSVLNILLAALPQKDIGTSATASNATNSTSAGNGTATGSSGGPSGTATPVPANDANGVQASGFALLAVLTCLIAFGV</sequence>
<accession>A0A1V8T470</accession>
<evidence type="ECO:0000256" key="8">
    <source>
        <dbReference type="PIRNR" id="PIRNR016302"/>
    </source>
</evidence>
<keyword evidence="12" id="KW-1185">Reference proteome</keyword>
<dbReference type="OrthoDB" id="9984024at2759"/>
<evidence type="ECO:0000313" key="11">
    <source>
        <dbReference type="EMBL" id="OQO06018.1"/>
    </source>
</evidence>
<evidence type="ECO:0000256" key="10">
    <source>
        <dbReference type="SAM" id="SignalP"/>
    </source>
</evidence>
<evidence type="ECO:0000256" key="3">
    <source>
        <dbReference type="ARBA" id="ARBA00012350"/>
    </source>
</evidence>
<proteinExistence type="inferred from homology"/>
<keyword evidence="6" id="KW-0325">Glycoprotein</keyword>
<dbReference type="PANTHER" id="PTHR12145">
    <property type="entry name" value="MANNAN ENDO-1,6-ALPHA-MANNOSIDASE DCW1"/>
    <property type="match status" value="1"/>
</dbReference>
<dbReference type="Gene3D" id="1.50.10.20">
    <property type="match status" value="1"/>
</dbReference>
<evidence type="ECO:0000256" key="9">
    <source>
        <dbReference type="SAM" id="MobiDB-lite"/>
    </source>
</evidence>
<keyword evidence="5 8" id="KW-0378">Hydrolase</keyword>
<feature type="chain" id="PRO_5012822462" description="Mannan endo-1,6-alpha-mannosidase" evidence="10">
    <location>
        <begin position="24"/>
        <end position="458"/>
    </location>
</feature>
<gene>
    <name evidence="11" type="ORF">B0A48_08606</name>
</gene>
<feature type="signal peptide" evidence="10">
    <location>
        <begin position="1"/>
        <end position="23"/>
    </location>
</feature>
<feature type="compositionally biased region" description="Low complexity" evidence="9">
    <location>
        <begin position="403"/>
        <end position="419"/>
    </location>
</feature>
<keyword evidence="4 10" id="KW-0732">Signal</keyword>
<dbReference type="Pfam" id="PF03663">
    <property type="entry name" value="Glyco_hydro_76"/>
    <property type="match status" value="1"/>
</dbReference>
<reference evidence="12" key="1">
    <citation type="submission" date="2017-03" db="EMBL/GenBank/DDBJ databases">
        <title>Genomes of endolithic fungi from Antarctica.</title>
        <authorList>
            <person name="Coleine C."/>
            <person name="Masonjones S."/>
            <person name="Stajich J.E."/>
        </authorList>
    </citation>
    <scope>NUCLEOTIDE SEQUENCE [LARGE SCALE GENOMIC DNA]</scope>
    <source>
        <strain evidence="12">CCFEE 5527</strain>
    </source>
</reference>
<protein>
    <recommendedName>
        <fullName evidence="3 8">Mannan endo-1,6-alpha-mannosidase</fullName>
        <ecNumber evidence="3 8">3.2.1.101</ecNumber>
    </recommendedName>
</protein>
<dbReference type="InterPro" id="IPR008928">
    <property type="entry name" value="6-hairpin_glycosidase_sf"/>
</dbReference>
<dbReference type="EMBL" id="NAJO01000017">
    <property type="protein sequence ID" value="OQO06018.1"/>
    <property type="molecule type" value="Genomic_DNA"/>
</dbReference>
<comment type="caution">
    <text evidence="11">The sequence shown here is derived from an EMBL/GenBank/DDBJ whole genome shotgun (WGS) entry which is preliminary data.</text>
</comment>
<keyword evidence="7 8" id="KW-0326">Glycosidase</keyword>
<feature type="region of interest" description="Disordered" evidence="9">
    <location>
        <begin position="403"/>
        <end position="431"/>
    </location>
</feature>
<evidence type="ECO:0000256" key="4">
    <source>
        <dbReference type="ARBA" id="ARBA00022729"/>
    </source>
</evidence>
<evidence type="ECO:0000313" key="12">
    <source>
        <dbReference type="Proteomes" id="UP000192596"/>
    </source>
</evidence>
<organism evidence="11 12">
    <name type="scientific">Cryoendolithus antarcticus</name>
    <dbReference type="NCBI Taxonomy" id="1507870"/>
    <lineage>
        <taxon>Eukaryota</taxon>
        <taxon>Fungi</taxon>
        <taxon>Dikarya</taxon>
        <taxon>Ascomycota</taxon>
        <taxon>Pezizomycotina</taxon>
        <taxon>Dothideomycetes</taxon>
        <taxon>Dothideomycetidae</taxon>
        <taxon>Cladosporiales</taxon>
        <taxon>Cladosporiaceae</taxon>
        <taxon>Cryoendolithus</taxon>
    </lineage>
</organism>
<dbReference type="GO" id="GO:0009272">
    <property type="term" value="P:fungal-type cell wall biogenesis"/>
    <property type="evidence" value="ECO:0007669"/>
    <property type="project" value="TreeGrafter"/>
</dbReference>
<dbReference type="InterPro" id="IPR014480">
    <property type="entry name" value="Mannan-1_6-alpha_mannosidase"/>
</dbReference>
<dbReference type="InterPro" id="IPR005198">
    <property type="entry name" value="Glyco_hydro_76"/>
</dbReference>
<name>A0A1V8T470_9PEZI</name>
<dbReference type="GO" id="GO:0008496">
    <property type="term" value="F:mannan endo-1,6-alpha-mannosidase activity"/>
    <property type="evidence" value="ECO:0007669"/>
    <property type="project" value="UniProtKB-UniRule"/>
</dbReference>
<evidence type="ECO:0000256" key="5">
    <source>
        <dbReference type="ARBA" id="ARBA00022801"/>
    </source>
</evidence>
<dbReference type="STRING" id="1507870.A0A1V8T470"/>
<dbReference type="PANTHER" id="PTHR12145:SF36">
    <property type="entry name" value="MANNAN ENDO-1,6-ALPHA-MANNOSIDASE DCW1"/>
    <property type="match status" value="1"/>
</dbReference>
<evidence type="ECO:0000256" key="7">
    <source>
        <dbReference type="ARBA" id="ARBA00023295"/>
    </source>
</evidence>
<evidence type="ECO:0000256" key="2">
    <source>
        <dbReference type="ARBA" id="ARBA00009699"/>
    </source>
</evidence>
<comment type="catalytic activity">
    <reaction evidence="1 8">
        <text>Random hydrolysis of (1-&gt;6)-alpha-D-mannosidic linkages in unbranched (1-&gt;6)-mannans.</text>
        <dbReference type="EC" id="3.2.1.101"/>
    </reaction>
</comment>
<evidence type="ECO:0000256" key="1">
    <source>
        <dbReference type="ARBA" id="ARBA00001452"/>
    </source>
</evidence>
<dbReference type="AlphaFoldDB" id="A0A1V8T470"/>
<dbReference type="Proteomes" id="UP000192596">
    <property type="component" value="Unassembled WGS sequence"/>
</dbReference>
<dbReference type="EC" id="3.2.1.101" evidence="3 8"/>
<comment type="similarity">
    <text evidence="2 8">Belongs to the glycosyl hydrolase 76 family.</text>
</comment>
<evidence type="ECO:0000256" key="6">
    <source>
        <dbReference type="ARBA" id="ARBA00023180"/>
    </source>
</evidence>
<dbReference type="PIRSF" id="PIRSF016302">
    <property type="entry name" value="Man_a_manosd"/>
    <property type="match status" value="1"/>
</dbReference>
<dbReference type="GO" id="GO:0016052">
    <property type="term" value="P:carbohydrate catabolic process"/>
    <property type="evidence" value="ECO:0007669"/>
    <property type="project" value="InterPro"/>
</dbReference>